<evidence type="ECO:0000256" key="3">
    <source>
        <dbReference type="ARBA" id="ARBA00022801"/>
    </source>
</evidence>
<keyword evidence="3 5" id="KW-0378">Hydrolase</keyword>
<protein>
    <submittedName>
        <fullName evidence="5">Epoxide hydrolase</fullName>
    </submittedName>
</protein>
<dbReference type="Proteomes" id="UP001499947">
    <property type="component" value="Unassembled WGS sequence"/>
</dbReference>
<dbReference type="RefSeq" id="WP_211127949.1">
    <property type="nucleotide sequence ID" value="NZ_BAAALR010000050.1"/>
</dbReference>
<keyword evidence="6" id="KW-1185">Reference proteome</keyword>
<reference evidence="5 6" key="1">
    <citation type="journal article" date="2019" name="Int. J. Syst. Evol. Microbiol.">
        <title>The Global Catalogue of Microorganisms (GCM) 10K type strain sequencing project: providing services to taxonomists for standard genome sequencing and annotation.</title>
        <authorList>
            <consortium name="The Broad Institute Genomics Platform"/>
            <consortium name="The Broad Institute Genome Sequencing Center for Infectious Disease"/>
            <person name="Wu L."/>
            <person name="Ma J."/>
        </authorList>
    </citation>
    <scope>NUCLEOTIDE SEQUENCE [LARGE SCALE GENOMIC DNA]</scope>
    <source>
        <strain evidence="5 6">JCM 13244</strain>
    </source>
</reference>
<evidence type="ECO:0000313" key="6">
    <source>
        <dbReference type="Proteomes" id="UP001499947"/>
    </source>
</evidence>
<feature type="domain" description="Epoxide hydrolase N-terminal" evidence="4">
    <location>
        <begin position="4"/>
        <end position="107"/>
    </location>
</feature>
<dbReference type="InterPro" id="IPR000639">
    <property type="entry name" value="Epox_hydrolase-like"/>
</dbReference>
<name>A0ABN2I490_9ACTN</name>
<organism evidence="5 6">
    <name type="scientific">Streptomyces yatensis</name>
    <dbReference type="NCBI Taxonomy" id="155177"/>
    <lineage>
        <taxon>Bacteria</taxon>
        <taxon>Bacillati</taxon>
        <taxon>Actinomycetota</taxon>
        <taxon>Actinomycetes</taxon>
        <taxon>Kitasatosporales</taxon>
        <taxon>Streptomycetaceae</taxon>
        <taxon>Streptomyces</taxon>
        <taxon>Streptomyces violaceusniger group</taxon>
    </lineage>
</organism>
<evidence type="ECO:0000256" key="2">
    <source>
        <dbReference type="ARBA" id="ARBA00022797"/>
    </source>
</evidence>
<evidence type="ECO:0000313" key="5">
    <source>
        <dbReference type="EMBL" id="GAA1698405.1"/>
    </source>
</evidence>
<sequence>MTAEPFEVSITEAEIADLRERLRRTRWPELEPVDDWSQGLPLAYAQELCRSWAEDYDFGFAERLNVFPQYRDTIDGLGIHFLHVRSPEPDAFPLVLTHGWPGSVLEFLGVLGPLTDPRAHGGDPADAFHVVAPSLPGYGWSDKPTRTGWGVTRIARAWDTLMVSLGYERYGAQGGDWGSAVSGALGEVAPERVVGVHLNMGSVALGTFDDPTPTERANLEAEKEFQRTGRGYSGQQATRPQTLGYGLTDSPAGQAAWIAEKFQAWTDHDGNHEDAVSRQKILDEISVYWFTASATSSARLYWESFAHFRDKVTAPSGLSIYPRDITRPSRREAELRFTDLRWFEELPRGGHFAALEQPESLVEQVRGFFRLVRWPGIDQEPQTGAGHDAP</sequence>
<evidence type="ECO:0000259" key="4">
    <source>
        <dbReference type="Pfam" id="PF06441"/>
    </source>
</evidence>
<dbReference type="PRINTS" id="PR00412">
    <property type="entry name" value="EPOXHYDRLASE"/>
</dbReference>
<dbReference type="InterPro" id="IPR029058">
    <property type="entry name" value="AB_hydrolase_fold"/>
</dbReference>
<dbReference type="PANTHER" id="PTHR21661">
    <property type="entry name" value="EPOXIDE HYDROLASE 1-RELATED"/>
    <property type="match status" value="1"/>
</dbReference>
<dbReference type="PIRSF" id="PIRSF001112">
    <property type="entry name" value="Epoxide_hydrolase"/>
    <property type="match status" value="1"/>
</dbReference>
<dbReference type="InterPro" id="IPR016292">
    <property type="entry name" value="Epoxide_hydrolase"/>
</dbReference>
<dbReference type="InterPro" id="IPR010497">
    <property type="entry name" value="Epoxide_hydro_N"/>
</dbReference>
<dbReference type="Gene3D" id="3.40.50.1820">
    <property type="entry name" value="alpha/beta hydrolase"/>
    <property type="match status" value="1"/>
</dbReference>
<comment type="caution">
    <text evidence="5">The sequence shown here is derived from an EMBL/GenBank/DDBJ whole genome shotgun (WGS) entry which is preliminary data.</text>
</comment>
<dbReference type="SUPFAM" id="SSF53474">
    <property type="entry name" value="alpha/beta-Hydrolases"/>
    <property type="match status" value="1"/>
</dbReference>
<dbReference type="PANTHER" id="PTHR21661:SF35">
    <property type="entry name" value="EPOXIDE HYDROLASE"/>
    <property type="match status" value="1"/>
</dbReference>
<dbReference type="EMBL" id="BAAALR010000050">
    <property type="protein sequence ID" value="GAA1698405.1"/>
    <property type="molecule type" value="Genomic_DNA"/>
</dbReference>
<dbReference type="GO" id="GO:0016787">
    <property type="term" value="F:hydrolase activity"/>
    <property type="evidence" value="ECO:0007669"/>
    <property type="project" value="UniProtKB-KW"/>
</dbReference>
<dbReference type="Pfam" id="PF06441">
    <property type="entry name" value="EHN"/>
    <property type="match status" value="1"/>
</dbReference>
<gene>
    <name evidence="5" type="ORF">GCM10009680_43270</name>
</gene>
<accession>A0ABN2I490</accession>
<evidence type="ECO:0000256" key="1">
    <source>
        <dbReference type="ARBA" id="ARBA00010088"/>
    </source>
</evidence>
<comment type="similarity">
    <text evidence="1">Belongs to the peptidase S33 family.</text>
</comment>
<proteinExistence type="inferred from homology"/>
<keyword evidence="2" id="KW-0058">Aromatic hydrocarbons catabolism</keyword>